<evidence type="ECO:0000313" key="3">
    <source>
        <dbReference type="Proteomes" id="UP000824782"/>
    </source>
</evidence>
<feature type="non-terminal residue" evidence="2">
    <location>
        <position position="1"/>
    </location>
</feature>
<keyword evidence="3" id="KW-1185">Reference proteome</keyword>
<accession>A0AAV6YG24</accession>
<protein>
    <submittedName>
        <fullName evidence="2">Uncharacterized protein</fullName>
    </submittedName>
</protein>
<evidence type="ECO:0000256" key="1">
    <source>
        <dbReference type="SAM" id="MobiDB-lite"/>
    </source>
</evidence>
<reference evidence="2" key="1">
    <citation type="thesis" date="2020" institute="ProQuest LLC" country="789 East Eisenhower Parkway, Ann Arbor, MI, USA">
        <title>Comparative Genomics and Chromosome Evolution.</title>
        <authorList>
            <person name="Mudd A.B."/>
        </authorList>
    </citation>
    <scope>NUCLEOTIDE SEQUENCE</scope>
    <source>
        <strain evidence="2">237g6f4</strain>
        <tissue evidence="2">Blood</tissue>
    </source>
</reference>
<organism evidence="2 3">
    <name type="scientific">Engystomops pustulosus</name>
    <name type="common">Tungara frog</name>
    <name type="synonym">Physalaemus pustulosus</name>
    <dbReference type="NCBI Taxonomy" id="76066"/>
    <lineage>
        <taxon>Eukaryota</taxon>
        <taxon>Metazoa</taxon>
        <taxon>Chordata</taxon>
        <taxon>Craniata</taxon>
        <taxon>Vertebrata</taxon>
        <taxon>Euteleostomi</taxon>
        <taxon>Amphibia</taxon>
        <taxon>Batrachia</taxon>
        <taxon>Anura</taxon>
        <taxon>Neobatrachia</taxon>
        <taxon>Hyloidea</taxon>
        <taxon>Leptodactylidae</taxon>
        <taxon>Leiuperinae</taxon>
        <taxon>Engystomops</taxon>
    </lineage>
</organism>
<dbReference type="AlphaFoldDB" id="A0AAV6YG24"/>
<feature type="region of interest" description="Disordered" evidence="1">
    <location>
        <begin position="81"/>
        <end position="106"/>
    </location>
</feature>
<comment type="caution">
    <text evidence="2">The sequence shown here is derived from an EMBL/GenBank/DDBJ whole genome shotgun (WGS) entry which is preliminary data.</text>
</comment>
<sequence length="147" mass="15251">SCGGGACVWAASWGGRISALLSRCTHISFLYVPPGGARARYVDVLNPGGNKPTSSVPPPADLFAPLAPMPIPTNLFVPNAVPQEAQPPVGSEAEVMPPSEQPGVEGTQQFVNSALGPDHQDDVPPGEVRSRVMGPGVCITAYNIHVM</sequence>
<dbReference type="Proteomes" id="UP000824782">
    <property type="component" value="Unassembled WGS sequence"/>
</dbReference>
<proteinExistence type="predicted"/>
<name>A0AAV6YG24_ENGPU</name>
<evidence type="ECO:0000313" key="2">
    <source>
        <dbReference type="EMBL" id="KAG8536449.1"/>
    </source>
</evidence>
<gene>
    <name evidence="2" type="ORF">GDO81_026343</name>
</gene>
<dbReference type="EMBL" id="WNYA01043393">
    <property type="protein sequence ID" value="KAG8536449.1"/>
    <property type="molecule type" value="Genomic_DNA"/>
</dbReference>